<name>A0A0P7IJ52_9RHOB</name>
<reference evidence="2 3" key="1">
    <citation type="submission" date="2015-09" db="EMBL/GenBank/DDBJ databases">
        <title>Draft genome sequence of Aliiroseovarius crassostreae CV919-312TSm, the causative agent of Roseovarius Oyster Disease (formerly Juvenile Oyster Disease).</title>
        <authorList>
            <person name="Kessner L."/>
            <person name="Spinard E."/>
            <person name="Nelson D."/>
        </authorList>
    </citation>
    <scope>NUCLEOTIDE SEQUENCE [LARGE SCALE GENOMIC DNA]</scope>
    <source>
        <strain evidence="2 3">CV919-312</strain>
    </source>
</reference>
<dbReference type="GO" id="GO:0005829">
    <property type="term" value="C:cytosol"/>
    <property type="evidence" value="ECO:0007669"/>
    <property type="project" value="TreeGrafter"/>
</dbReference>
<dbReference type="PANTHER" id="PTHR30283">
    <property type="entry name" value="PEROXIDE STRESS RESPONSE PROTEIN YAAA"/>
    <property type="match status" value="1"/>
</dbReference>
<dbReference type="RefSeq" id="WP_055187641.1">
    <property type="nucleotide sequence ID" value="NZ_FPBS01000004.1"/>
</dbReference>
<dbReference type="OrthoDB" id="9777133at2"/>
<organism evidence="2 3">
    <name type="scientific">Aliiroseovarius crassostreae</name>
    <dbReference type="NCBI Taxonomy" id="154981"/>
    <lineage>
        <taxon>Bacteria</taxon>
        <taxon>Pseudomonadati</taxon>
        <taxon>Pseudomonadota</taxon>
        <taxon>Alphaproteobacteria</taxon>
        <taxon>Rhodobacterales</taxon>
        <taxon>Paracoccaceae</taxon>
        <taxon>Aliiroseovarius</taxon>
    </lineage>
</organism>
<dbReference type="HAMAP" id="MF_00652">
    <property type="entry name" value="UPF0246"/>
    <property type="match status" value="1"/>
</dbReference>
<evidence type="ECO:0000256" key="1">
    <source>
        <dbReference type="HAMAP-Rule" id="MF_00652"/>
    </source>
</evidence>
<dbReference type="InterPro" id="IPR005583">
    <property type="entry name" value="YaaA"/>
</dbReference>
<accession>A0A0P7IJ52</accession>
<dbReference type="GO" id="GO:0033194">
    <property type="term" value="P:response to hydroperoxide"/>
    <property type="evidence" value="ECO:0007669"/>
    <property type="project" value="TreeGrafter"/>
</dbReference>
<keyword evidence="3" id="KW-1185">Reference proteome</keyword>
<gene>
    <name evidence="2" type="ORF">AKJ29_14610</name>
</gene>
<dbReference type="Pfam" id="PF03883">
    <property type="entry name" value="H2O2_YaaD"/>
    <property type="match status" value="1"/>
</dbReference>
<dbReference type="EMBL" id="LKBA01000004">
    <property type="protein sequence ID" value="KPN63909.1"/>
    <property type="molecule type" value="Genomic_DNA"/>
</dbReference>
<comment type="similarity">
    <text evidence="1">Belongs to the UPF0246 family.</text>
</comment>
<dbReference type="STRING" id="154981.AKJ29_14610"/>
<dbReference type="AlphaFoldDB" id="A0A0P7IJ52"/>
<dbReference type="NCBIfam" id="NF002542">
    <property type="entry name" value="PRK02101.1-3"/>
    <property type="match status" value="1"/>
</dbReference>
<protein>
    <recommendedName>
        <fullName evidence="1">UPF0246 protein AKJ29_14610</fullName>
    </recommendedName>
</protein>
<comment type="caution">
    <text evidence="2">The sequence shown here is derived from an EMBL/GenBank/DDBJ whole genome shotgun (WGS) entry which is preliminary data.</text>
</comment>
<evidence type="ECO:0000313" key="3">
    <source>
        <dbReference type="Proteomes" id="UP000050471"/>
    </source>
</evidence>
<dbReference type="Proteomes" id="UP000050471">
    <property type="component" value="Unassembled WGS sequence"/>
</dbReference>
<proteinExistence type="inferred from homology"/>
<sequence length="254" mass="27872">MLVVVSPAKRLDETAPKAQGGSTPLYLDQASELARTAGALTAQDLEKLMHISPKLGALNAQRFADFGSGQGEKQALEMFAGDTYAGLDGPSLGEDARRYAQDHLCILSGLYGLLRPEDLIAPHRLEMGSRLKNARGKNLYEFWGDRIAEAINARAEQTRSSVLVNCASVEYFSAANRDILIPRVITPSFYEMKNGTPKIVSFYAKKARGAMARYVMENRLTDPTDLKGFDLGGYQYHPEMSDGDSLVFLRDAEG</sequence>
<dbReference type="PANTHER" id="PTHR30283:SF4">
    <property type="entry name" value="PEROXIDE STRESS RESISTANCE PROTEIN YAAA"/>
    <property type="match status" value="1"/>
</dbReference>
<evidence type="ECO:0000313" key="2">
    <source>
        <dbReference type="EMBL" id="KPN63909.1"/>
    </source>
</evidence>